<dbReference type="EMBL" id="CP013188">
    <property type="protein sequence ID" value="ALO44361.1"/>
    <property type="molecule type" value="Genomic_DNA"/>
</dbReference>
<evidence type="ECO:0000313" key="2">
    <source>
        <dbReference type="Proteomes" id="UP000061457"/>
    </source>
</evidence>
<organism evidence="1 2">
    <name type="scientific">Pseudoalteromonas phenolica</name>
    <dbReference type="NCBI Taxonomy" id="161398"/>
    <lineage>
        <taxon>Bacteria</taxon>
        <taxon>Pseudomonadati</taxon>
        <taxon>Pseudomonadota</taxon>
        <taxon>Gammaproteobacteria</taxon>
        <taxon>Alteromonadales</taxon>
        <taxon>Pseudoalteromonadaceae</taxon>
        <taxon>Pseudoalteromonas</taxon>
    </lineage>
</organism>
<evidence type="ECO:0000313" key="1">
    <source>
        <dbReference type="EMBL" id="ALO44361.1"/>
    </source>
</evidence>
<name>A0A0S2K801_9GAMM</name>
<dbReference type="PATRIC" id="fig|161398.10.peg.3984"/>
<accession>A0A0S2K801</accession>
<proteinExistence type="predicted"/>
<protein>
    <submittedName>
        <fullName evidence="1">Uncharacterized protein</fullName>
    </submittedName>
</protein>
<dbReference type="AlphaFoldDB" id="A0A0S2K801"/>
<dbReference type="KEGG" id="pphe:PP2015_3892"/>
<reference evidence="1 2" key="1">
    <citation type="submission" date="2015-11" db="EMBL/GenBank/DDBJ databases">
        <authorList>
            <person name="Zhang Y."/>
            <person name="Guo Z."/>
        </authorList>
    </citation>
    <scope>NUCLEOTIDE SEQUENCE [LARGE SCALE GENOMIC DNA]</scope>
    <source>
        <strain evidence="1 2">KCTC 12086</strain>
    </source>
</reference>
<keyword evidence="2" id="KW-1185">Reference proteome</keyword>
<dbReference type="Proteomes" id="UP000061457">
    <property type="component" value="Chromosome II"/>
</dbReference>
<gene>
    <name evidence="1" type="ORF">PP2015_3892</name>
</gene>
<sequence length="79" mass="8811">MIFLAGCNSTNNNLQANNAEINEEDMVCYTEPKLGSRFVKKKCVTKEEDAYRKAFAERDAEKFERSIATRGGAGTRSGK</sequence>